<reference evidence="1" key="1">
    <citation type="submission" date="2025-08" db="UniProtKB">
        <authorList>
            <consortium name="Ensembl"/>
        </authorList>
    </citation>
    <scope>IDENTIFICATION</scope>
</reference>
<protein>
    <submittedName>
        <fullName evidence="1">Uncharacterized protein</fullName>
    </submittedName>
</protein>
<accession>A0A8C5INN9</accession>
<evidence type="ECO:0000313" key="2">
    <source>
        <dbReference type="Proteomes" id="UP000694408"/>
    </source>
</evidence>
<dbReference type="AlphaFoldDB" id="A0A8C5INN9"/>
<organism evidence="1 2">
    <name type="scientific">Junco hyemalis</name>
    <name type="common">Dark-eyed junco</name>
    <dbReference type="NCBI Taxonomy" id="40217"/>
    <lineage>
        <taxon>Eukaryota</taxon>
        <taxon>Metazoa</taxon>
        <taxon>Chordata</taxon>
        <taxon>Craniata</taxon>
        <taxon>Vertebrata</taxon>
        <taxon>Euteleostomi</taxon>
        <taxon>Archelosauria</taxon>
        <taxon>Archosauria</taxon>
        <taxon>Dinosauria</taxon>
        <taxon>Saurischia</taxon>
        <taxon>Theropoda</taxon>
        <taxon>Coelurosauria</taxon>
        <taxon>Aves</taxon>
        <taxon>Neognathae</taxon>
        <taxon>Neoaves</taxon>
        <taxon>Telluraves</taxon>
        <taxon>Australaves</taxon>
        <taxon>Passeriformes</taxon>
        <taxon>Passerellidae</taxon>
        <taxon>Junco</taxon>
    </lineage>
</organism>
<sequence length="118" mass="12770">EKPGEAAARAPTTGTGRSHSLYHLSALDPELCLSRASPQTDLFLLTDLFCCFFFSLYPHFPGTIAESERSQRTADGRKAQGEIAALSQRDKINGRSGCQGPRVGTGAGPWGFLIFLRL</sequence>
<reference evidence="1" key="2">
    <citation type="submission" date="2025-09" db="UniProtKB">
        <authorList>
            <consortium name="Ensembl"/>
        </authorList>
    </citation>
    <scope>IDENTIFICATION</scope>
</reference>
<dbReference type="Proteomes" id="UP000694408">
    <property type="component" value="Unplaced"/>
</dbReference>
<evidence type="ECO:0000313" key="1">
    <source>
        <dbReference type="Ensembl" id="ENSJHYP00000007000.1"/>
    </source>
</evidence>
<proteinExistence type="predicted"/>
<name>A0A8C5INN9_JUNHY</name>
<keyword evidence="2" id="KW-1185">Reference proteome</keyword>
<dbReference type="Ensembl" id="ENSJHYT00000008549.1">
    <property type="protein sequence ID" value="ENSJHYP00000007000.1"/>
    <property type="gene ID" value="ENSJHYG00000005630.1"/>
</dbReference>